<name>A0A382Q970_9ZZZZ</name>
<organism evidence="1">
    <name type="scientific">marine metagenome</name>
    <dbReference type="NCBI Taxonomy" id="408172"/>
    <lineage>
        <taxon>unclassified sequences</taxon>
        <taxon>metagenomes</taxon>
        <taxon>ecological metagenomes</taxon>
    </lineage>
</organism>
<reference evidence="1" key="1">
    <citation type="submission" date="2018-05" db="EMBL/GenBank/DDBJ databases">
        <authorList>
            <person name="Lanie J.A."/>
            <person name="Ng W.-L."/>
            <person name="Kazmierczak K.M."/>
            <person name="Andrzejewski T.M."/>
            <person name="Davidsen T.M."/>
            <person name="Wayne K.J."/>
            <person name="Tettelin H."/>
            <person name="Glass J.I."/>
            <person name="Rusch D."/>
            <person name="Podicherti R."/>
            <person name="Tsui H.-C.T."/>
            <person name="Winkler M.E."/>
        </authorList>
    </citation>
    <scope>NUCLEOTIDE SEQUENCE</scope>
</reference>
<evidence type="ECO:0000313" key="1">
    <source>
        <dbReference type="EMBL" id="SVC82123.1"/>
    </source>
</evidence>
<dbReference type="AlphaFoldDB" id="A0A382Q970"/>
<gene>
    <name evidence="1" type="ORF">METZ01_LOCUS334977</name>
</gene>
<feature type="non-terminal residue" evidence="1">
    <location>
        <position position="22"/>
    </location>
</feature>
<dbReference type="PROSITE" id="PS51257">
    <property type="entry name" value="PROKAR_LIPOPROTEIN"/>
    <property type="match status" value="1"/>
</dbReference>
<dbReference type="EMBL" id="UINC01112880">
    <property type="protein sequence ID" value="SVC82123.1"/>
    <property type="molecule type" value="Genomic_DNA"/>
</dbReference>
<protein>
    <submittedName>
        <fullName evidence="1">Uncharacterized protein</fullName>
    </submittedName>
</protein>
<proteinExistence type="predicted"/>
<accession>A0A382Q970</accession>
<sequence>MKKLLLFFTLCMFTSCNNTAVK</sequence>